<sequence length="457" mass="50557">MKLKKLTLANFRGLDQIDLDFADDVTVIAGVNGVGKSGVLKALTIALSLALPRFTVSRESPLGSNDTDVQAGKLGLSMSVTLSLDAAKIMVDLTRSAPLASDMAESLITRRDDLRFATRETKKGSKEEQRINDEIRRIEIQLGQATDIATVRVLPEDAAIDEDELVANVKGDSKQPISVFYTTSRFLSRLPPTLPKTKRTDAATAYDKALNQLEVSLNDFANWYRVVASEAGAATRDRLFQQLEQAIKTFLPDVYDLVLHDGRPPRFSVTKSGKRLFLEQLSDGERGLLALVFDLTRRLAIANPDSDNPIAEGVALVLIDEIELHLHPKWQRQVVRRLRNTFGACQFVLTTHSPQVIGQVQAAKLRLLTSEQGKVSVVPVAQSFGMDSSWVLQNIMGVSARDYEIEQRLSATYQAIDEDRLNEARCLAEQLRADIGDFPDLQEALALLDRFVLLGSE</sequence>
<dbReference type="InterPro" id="IPR027417">
    <property type="entry name" value="P-loop_NTPase"/>
</dbReference>
<comment type="caution">
    <text evidence="3">The sequence shown here is derived from an EMBL/GenBank/DDBJ whole genome shotgun (WGS) entry which is preliminary data.</text>
</comment>
<dbReference type="Pfam" id="PF13304">
    <property type="entry name" value="AAA_21"/>
    <property type="match status" value="1"/>
</dbReference>
<dbReference type="Pfam" id="PF13476">
    <property type="entry name" value="AAA_23"/>
    <property type="match status" value="1"/>
</dbReference>
<feature type="domain" description="Rad50/SbcC-type AAA" evidence="2">
    <location>
        <begin position="5"/>
        <end position="150"/>
    </location>
</feature>
<name>A0ABR9A8I2_9PSED</name>
<gene>
    <name evidence="3" type="ORF">IFT62_12625</name>
</gene>
<proteinExistence type="predicted"/>
<evidence type="ECO:0000259" key="2">
    <source>
        <dbReference type="Pfam" id="PF13476"/>
    </source>
</evidence>
<organism evidence="3 4">
    <name type="scientific">Pseudomonas lutea</name>
    <dbReference type="NCBI Taxonomy" id="243924"/>
    <lineage>
        <taxon>Bacteria</taxon>
        <taxon>Pseudomonadati</taxon>
        <taxon>Pseudomonadota</taxon>
        <taxon>Gammaproteobacteria</taxon>
        <taxon>Pseudomonadales</taxon>
        <taxon>Pseudomonadaceae</taxon>
        <taxon>Pseudomonas</taxon>
    </lineage>
</organism>
<dbReference type="InterPro" id="IPR038729">
    <property type="entry name" value="Rad50/SbcC_AAA"/>
</dbReference>
<dbReference type="InterPro" id="IPR003959">
    <property type="entry name" value="ATPase_AAA_core"/>
</dbReference>
<accession>A0ABR9A8I2</accession>
<dbReference type="Gene3D" id="3.40.50.300">
    <property type="entry name" value="P-loop containing nucleotide triphosphate hydrolases"/>
    <property type="match status" value="1"/>
</dbReference>
<protein>
    <submittedName>
        <fullName evidence="3">AAA family ATPase</fullName>
    </submittedName>
</protein>
<dbReference type="Proteomes" id="UP000625247">
    <property type="component" value="Unassembled WGS sequence"/>
</dbReference>
<evidence type="ECO:0000259" key="1">
    <source>
        <dbReference type="Pfam" id="PF13304"/>
    </source>
</evidence>
<feature type="domain" description="ATPase AAA-type core" evidence="1">
    <location>
        <begin position="269"/>
        <end position="357"/>
    </location>
</feature>
<dbReference type="EMBL" id="JACYNP010000005">
    <property type="protein sequence ID" value="MBD8122061.1"/>
    <property type="molecule type" value="Genomic_DNA"/>
</dbReference>
<dbReference type="RefSeq" id="WP_191944392.1">
    <property type="nucleotide sequence ID" value="NZ_JACYNP010000005.1"/>
</dbReference>
<dbReference type="PANTHER" id="PTHR32182:SF23">
    <property type="entry name" value="ATP BINDING PROTEIN"/>
    <property type="match status" value="1"/>
</dbReference>
<reference evidence="3 4" key="1">
    <citation type="journal article" date="2020" name="FEMS Microbiol. Ecol.">
        <title>Temporal dynamics of bacterial communities during seed development and maturation.</title>
        <authorList>
            <person name="Chesneau G."/>
            <person name="Torres-Cortes G."/>
            <person name="Briand M."/>
            <person name="Darrasse A."/>
            <person name="Preveaux A."/>
            <person name="Marais C."/>
            <person name="Jacques M.A."/>
            <person name="Shade A."/>
            <person name="Barret M."/>
        </authorList>
    </citation>
    <scope>NUCLEOTIDE SEQUENCE [LARGE SCALE GENOMIC DNA]</scope>
    <source>
        <strain evidence="3 4">CFBP13723</strain>
    </source>
</reference>
<dbReference type="PANTHER" id="PTHR32182">
    <property type="entry name" value="DNA REPLICATION AND REPAIR PROTEIN RECF"/>
    <property type="match status" value="1"/>
</dbReference>
<evidence type="ECO:0000313" key="4">
    <source>
        <dbReference type="Proteomes" id="UP000625247"/>
    </source>
</evidence>
<keyword evidence="4" id="KW-1185">Reference proteome</keyword>
<dbReference type="CDD" id="cd00267">
    <property type="entry name" value="ABC_ATPase"/>
    <property type="match status" value="1"/>
</dbReference>
<dbReference type="SUPFAM" id="SSF52540">
    <property type="entry name" value="P-loop containing nucleoside triphosphate hydrolases"/>
    <property type="match status" value="1"/>
</dbReference>
<evidence type="ECO:0000313" key="3">
    <source>
        <dbReference type="EMBL" id="MBD8122061.1"/>
    </source>
</evidence>